<dbReference type="Proteomes" id="UP000621266">
    <property type="component" value="Unassembled WGS sequence"/>
</dbReference>
<name>A0ABQ7FH29_9ACTN</name>
<comment type="caution">
    <text evidence="1">The sequence shown here is derived from an EMBL/GenBank/DDBJ whole genome shotgun (WGS) entry which is preliminary data.</text>
</comment>
<reference evidence="1 2" key="1">
    <citation type="submission" date="2019-10" db="EMBL/GenBank/DDBJ databases">
        <title>Streptomyces tenebrisbrunneis sp.nov., an endogenous actinomycete isolated from of Lycium ruthenicum.</title>
        <authorList>
            <person name="Ma L."/>
        </authorList>
    </citation>
    <scope>NUCLEOTIDE SEQUENCE [LARGE SCALE GENOMIC DNA]</scope>
    <source>
        <strain evidence="1 2">TRM 66187</strain>
    </source>
</reference>
<gene>
    <name evidence="1" type="ORF">GCU69_18555</name>
</gene>
<feature type="non-terminal residue" evidence="1">
    <location>
        <position position="50"/>
    </location>
</feature>
<accession>A0ABQ7FH29</accession>
<protein>
    <submittedName>
        <fullName evidence="1">Uncharacterized protein</fullName>
    </submittedName>
</protein>
<evidence type="ECO:0000313" key="2">
    <source>
        <dbReference type="Proteomes" id="UP000621266"/>
    </source>
</evidence>
<sequence>MLTGSEETAELYTALRAVLGDEARKWLDDGLTAAADVAEDEVPGRTEQQP</sequence>
<dbReference type="EMBL" id="WHPN01000305">
    <property type="protein sequence ID" value="KAF4407630.1"/>
    <property type="molecule type" value="Genomic_DNA"/>
</dbReference>
<proteinExistence type="predicted"/>
<organism evidence="1 2">
    <name type="scientific">Streptomyces lycii</name>
    <dbReference type="NCBI Taxonomy" id="2654337"/>
    <lineage>
        <taxon>Bacteria</taxon>
        <taxon>Bacillati</taxon>
        <taxon>Actinomycetota</taxon>
        <taxon>Actinomycetes</taxon>
        <taxon>Kitasatosporales</taxon>
        <taxon>Streptomycetaceae</taxon>
        <taxon>Streptomyces</taxon>
    </lineage>
</organism>
<evidence type="ECO:0000313" key="1">
    <source>
        <dbReference type="EMBL" id="KAF4407630.1"/>
    </source>
</evidence>
<keyword evidence="2" id="KW-1185">Reference proteome</keyword>